<keyword evidence="2" id="KW-1185">Reference proteome</keyword>
<reference evidence="1 2" key="1">
    <citation type="submission" date="2013-12" db="EMBL/GenBank/DDBJ databases">
        <title>Genome and proteome characterization of Caldibacillus debilis GB1 derived from a cellulolytic aero-tolerant co-culture.</title>
        <authorList>
            <person name="Wushke S.T."/>
            <person name="Zhang X."/>
            <person name="Fristensky B."/>
            <person name="Wilkins J.A."/>
            <person name="Levin D.B."/>
            <person name="Sparling R."/>
        </authorList>
    </citation>
    <scope>NUCLEOTIDE SEQUENCE [LARGE SCALE GENOMIC DNA]</scope>
    <source>
        <strain evidence="1 2">GB1</strain>
    </source>
</reference>
<evidence type="ECO:0000313" key="1">
    <source>
        <dbReference type="EMBL" id="RKO62194.1"/>
    </source>
</evidence>
<evidence type="ECO:0000313" key="2">
    <source>
        <dbReference type="Proteomes" id="UP000286235"/>
    </source>
</evidence>
<sequence>MFDPTAYENMKVILEGYLYDYDMQGEILIKERNDLINLADMSRTFSLLFSLNLAPQAKRIHMYNGDKLEIKAEFHADLWKMASEWYPLQQEGGAEFNLYLRMYEDFNEVLRKRVDKFLHEQFSHEYYIHWEKTISQHSAFHQYLLKRKQPLFEEEADRIPEMVDAIIDAVRALHRLIDFPG</sequence>
<organism evidence="1 2">
    <name type="scientific">Caldibacillus debilis GB1</name>
    <dbReference type="NCBI Taxonomy" id="1339248"/>
    <lineage>
        <taxon>Bacteria</taxon>
        <taxon>Bacillati</taxon>
        <taxon>Bacillota</taxon>
        <taxon>Bacilli</taxon>
        <taxon>Bacillales</taxon>
        <taxon>Bacillaceae</taxon>
        <taxon>Caldibacillus</taxon>
    </lineage>
</organism>
<dbReference type="AlphaFoldDB" id="A0A420VEW6"/>
<dbReference type="EMBL" id="AZRV01000023">
    <property type="protein sequence ID" value="RKO62194.1"/>
    <property type="molecule type" value="Genomic_DNA"/>
</dbReference>
<comment type="caution">
    <text evidence="1">The sequence shown here is derived from an EMBL/GenBank/DDBJ whole genome shotgun (WGS) entry which is preliminary data.</text>
</comment>
<name>A0A420VEW6_9BACI</name>
<protein>
    <submittedName>
        <fullName evidence="1">Uncharacterized protein</fullName>
    </submittedName>
</protein>
<dbReference type="Proteomes" id="UP000286235">
    <property type="component" value="Unassembled WGS sequence"/>
</dbReference>
<accession>A0A420VEW6</accession>
<dbReference type="RefSeq" id="WP_120668497.1">
    <property type="nucleotide sequence ID" value="NZ_AZRV01000023.1"/>
</dbReference>
<proteinExistence type="predicted"/>
<gene>
    <name evidence="1" type="ORF">Cdeb_00930</name>
</gene>